<reference evidence="3" key="1">
    <citation type="journal article" date="2020" name="Fungal Divers.">
        <title>Resolving the Mortierellaceae phylogeny through synthesis of multi-gene phylogenetics and phylogenomics.</title>
        <authorList>
            <person name="Vandepol N."/>
            <person name="Liber J."/>
            <person name="Desiro A."/>
            <person name="Na H."/>
            <person name="Kennedy M."/>
            <person name="Barry K."/>
            <person name="Grigoriev I.V."/>
            <person name="Miller A.N."/>
            <person name="O'Donnell K."/>
            <person name="Stajich J.E."/>
            <person name="Bonito G."/>
        </authorList>
    </citation>
    <scope>NUCLEOTIDE SEQUENCE</scope>
    <source>
        <strain evidence="3">REB-010B</strain>
    </source>
</reference>
<evidence type="ECO:0000256" key="1">
    <source>
        <dbReference type="SAM" id="MobiDB-lite"/>
    </source>
</evidence>
<dbReference type="GO" id="GO:0005524">
    <property type="term" value="F:ATP binding"/>
    <property type="evidence" value="ECO:0007669"/>
    <property type="project" value="InterPro"/>
</dbReference>
<dbReference type="InterPro" id="IPR036770">
    <property type="entry name" value="Ankyrin_rpt-contain_sf"/>
</dbReference>
<dbReference type="Gene3D" id="1.25.40.20">
    <property type="entry name" value="Ankyrin repeat-containing domain"/>
    <property type="match status" value="1"/>
</dbReference>
<accession>A0A9P6RU59</accession>
<dbReference type="Gene3D" id="1.10.510.10">
    <property type="entry name" value="Transferase(Phosphotransferase) domain 1"/>
    <property type="match status" value="1"/>
</dbReference>
<evidence type="ECO:0000313" key="3">
    <source>
        <dbReference type="EMBL" id="KAG0329526.1"/>
    </source>
</evidence>
<dbReference type="OrthoDB" id="2353542at2759"/>
<proteinExistence type="predicted"/>
<feature type="domain" description="Protein kinase" evidence="2">
    <location>
        <begin position="101"/>
        <end position="445"/>
    </location>
</feature>
<dbReference type="InterPro" id="IPR001245">
    <property type="entry name" value="Ser-Thr/Tyr_kinase_cat_dom"/>
</dbReference>
<feature type="region of interest" description="Disordered" evidence="1">
    <location>
        <begin position="483"/>
        <end position="507"/>
    </location>
</feature>
<evidence type="ECO:0000313" key="4">
    <source>
        <dbReference type="Proteomes" id="UP000738325"/>
    </source>
</evidence>
<feature type="compositionally biased region" description="Polar residues" evidence="1">
    <location>
        <begin position="19"/>
        <end position="28"/>
    </location>
</feature>
<dbReference type="SUPFAM" id="SSF48403">
    <property type="entry name" value="Ankyrin repeat"/>
    <property type="match status" value="1"/>
</dbReference>
<sequence>MFRTQSPVAPSNGFDDASSIKNGKTRGNSFSRFFQRKDQNDPFASNYNSHASISSVNTYSTKPNTSGQVNGNDPNYLTHHARGGSVSAPVTTMQFNSHRPSHEIPRSGMGTLSEELQNYQQYQQHLQTFQDQDDHQVELQYPTPGMEGYRQCLQWLQQTCRPVFMKELSHISNVPVPITAANAKNASQIGGTRDVQIATWKDCSVQIVPMERWGSPQEVLAECIADHVIQLYGYLPNANVASGQSPALLMQQPSCGSLRQFLSHNMEAIQWPDRYKLALDIAQGLRFLTEQGVPCTLNSGNILVDHEGVALLTGFGSPGGMITSTPSQMTSQPSGPSLVVYMAPERIMGMGNYTLEWSVYSLGVLLWELSSGRMPFEEIITRAESGTRLTKSMEQLSSAIVKGLREEAAPNTPEIYEQLYKMCWSGDVETRPPLDVVEETLQMLVVVEPMDMLMLPGEEMNMTISAVVSESIDGDAISAHSLTRSNSVRSASPVPSHGHSSSRSKPVTLHESISMGNADMTEWYILAGHDLNGYAIVPTFSLECEITPIQTCLGHYMPASVVIFKELMEQDVDVKLLAKRSLQNCLHILLDRYIPFKNEKGSSHLFVALDMLLAAGVEVNALDIQGNTPLHLLMRNPKISSDDVAECLRRMVAKGADTSIHTPKDGNVLTLAAKYLHFEAARYILNTDVLASEPDSIDRAIEACMTMTGRATDTFVNLRGKTRELLKLWTGKAGAPRREKLVLRVMQEAGQLDQTGIRITKGKPRVVAPQPQMDCANVFYDKYVKKKRERLLSTVGALPGGVYR</sequence>
<dbReference type="PANTHER" id="PTHR44329">
    <property type="entry name" value="SERINE/THREONINE-PROTEIN KINASE TNNI3K-RELATED"/>
    <property type="match status" value="1"/>
</dbReference>
<dbReference type="InterPro" id="IPR051681">
    <property type="entry name" value="Ser/Thr_Kinases-Pseudokinases"/>
</dbReference>
<dbReference type="Proteomes" id="UP000738325">
    <property type="component" value="Unassembled WGS sequence"/>
</dbReference>
<gene>
    <name evidence="3" type="ORF">BGZ99_001528</name>
</gene>
<name>A0A9P6RU59_9FUNG</name>
<evidence type="ECO:0000259" key="2">
    <source>
        <dbReference type="PROSITE" id="PS50011"/>
    </source>
</evidence>
<dbReference type="InterPro" id="IPR011009">
    <property type="entry name" value="Kinase-like_dom_sf"/>
</dbReference>
<dbReference type="SUPFAM" id="SSF56112">
    <property type="entry name" value="Protein kinase-like (PK-like)"/>
    <property type="match status" value="1"/>
</dbReference>
<comment type="caution">
    <text evidence="3">The sequence shown here is derived from an EMBL/GenBank/DDBJ whole genome shotgun (WGS) entry which is preliminary data.</text>
</comment>
<organism evidence="3 4">
    <name type="scientific">Dissophora globulifera</name>
    <dbReference type="NCBI Taxonomy" id="979702"/>
    <lineage>
        <taxon>Eukaryota</taxon>
        <taxon>Fungi</taxon>
        <taxon>Fungi incertae sedis</taxon>
        <taxon>Mucoromycota</taxon>
        <taxon>Mortierellomycotina</taxon>
        <taxon>Mortierellomycetes</taxon>
        <taxon>Mortierellales</taxon>
        <taxon>Mortierellaceae</taxon>
        <taxon>Dissophora</taxon>
    </lineage>
</organism>
<protein>
    <recommendedName>
        <fullName evidence="2">Protein kinase domain-containing protein</fullName>
    </recommendedName>
</protein>
<dbReference type="Pfam" id="PF07714">
    <property type="entry name" value="PK_Tyr_Ser-Thr"/>
    <property type="match status" value="1"/>
</dbReference>
<dbReference type="EMBL" id="JAAAIP010000014">
    <property type="protein sequence ID" value="KAG0329526.1"/>
    <property type="molecule type" value="Genomic_DNA"/>
</dbReference>
<dbReference type="PROSITE" id="PS50011">
    <property type="entry name" value="PROTEIN_KINASE_DOM"/>
    <property type="match status" value="1"/>
</dbReference>
<feature type="region of interest" description="Disordered" evidence="1">
    <location>
        <begin position="1"/>
        <end position="28"/>
    </location>
</feature>
<dbReference type="InterPro" id="IPR000719">
    <property type="entry name" value="Prot_kinase_dom"/>
</dbReference>
<keyword evidence="4" id="KW-1185">Reference proteome</keyword>
<dbReference type="AlphaFoldDB" id="A0A9P6RU59"/>
<dbReference type="GO" id="GO:0004674">
    <property type="term" value="F:protein serine/threonine kinase activity"/>
    <property type="evidence" value="ECO:0007669"/>
    <property type="project" value="TreeGrafter"/>
</dbReference>